<dbReference type="RefSeq" id="WP_157258800.1">
    <property type="nucleotide sequence ID" value="NZ_JAPJUH010000007.1"/>
</dbReference>
<name>A0A9X3IC84_9SPHI</name>
<evidence type="ECO:0000313" key="1">
    <source>
        <dbReference type="EMBL" id="MCX3267388.1"/>
    </source>
</evidence>
<evidence type="ECO:0000313" key="2">
    <source>
        <dbReference type="Proteomes" id="UP001142592"/>
    </source>
</evidence>
<keyword evidence="2" id="KW-1185">Reference proteome</keyword>
<dbReference type="Proteomes" id="UP001142592">
    <property type="component" value="Unassembled WGS sequence"/>
</dbReference>
<organism evidence="1 2">
    <name type="scientific">Pedobacter agri</name>
    <dbReference type="NCBI Taxonomy" id="454586"/>
    <lineage>
        <taxon>Bacteria</taxon>
        <taxon>Pseudomonadati</taxon>
        <taxon>Bacteroidota</taxon>
        <taxon>Sphingobacteriia</taxon>
        <taxon>Sphingobacteriales</taxon>
        <taxon>Sphingobacteriaceae</taxon>
        <taxon>Pedobacter</taxon>
    </lineage>
</organism>
<reference evidence="1" key="1">
    <citation type="submission" date="2022-11" db="EMBL/GenBank/DDBJ databases">
        <authorList>
            <person name="Graham C."/>
            <person name="Newman J.D."/>
        </authorList>
    </citation>
    <scope>NUCLEOTIDE SEQUENCE</scope>
    <source>
        <strain evidence="1">DSM 19486</strain>
    </source>
</reference>
<gene>
    <name evidence="1" type="ORF">OQZ29_21690</name>
</gene>
<sequence>MRTGVIVSYNSVIRCGVIKDANKHKIRFYNEHPEVRLKVLDVVRFSVGFVDNALKAVNVIPVLDKNGSRVSLAMLVN</sequence>
<accession>A0A9X3IC84</accession>
<dbReference type="AlphaFoldDB" id="A0A9X3IC84"/>
<protein>
    <submittedName>
        <fullName evidence="1">Uncharacterized protein</fullName>
    </submittedName>
</protein>
<dbReference type="EMBL" id="JAPJUH010000007">
    <property type="protein sequence ID" value="MCX3267388.1"/>
    <property type="molecule type" value="Genomic_DNA"/>
</dbReference>
<proteinExistence type="predicted"/>
<comment type="caution">
    <text evidence="1">The sequence shown here is derived from an EMBL/GenBank/DDBJ whole genome shotgun (WGS) entry which is preliminary data.</text>
</comment>